<evidence type="ECO:0000313" key="1">
    <source>
        <dbReference type="EMBL" id="KAL1647086.1"/>
    </source>
</evidence>
<comment type="caution">
    <text evidence="1">The sequence shown here is derived from an EMBL/GenBank/DDBJ whole genome shotgun (WGS) entry which is preliminary data.</text>
</comment>
<dbReference type="Proteomes" id="UP001521184">
    <property type="component" value="Unassembled WGS sequence"/>
</dbReference>
<evidence type="ECO:0000313" key="2">
    <source>
        <dbReference type="Proteomes" id="UP001521184"/>
    </source>
</evidence>
<organism evidence="1 2">
    <name type="scientific">Diplodia intermedia</name>
    <dbReference type="NCBI Taxonomy" id="856260"/>
    <lineage>
        <taxon>Eukaryota</taxon>
        <taxon>Fungi</taxon>
        <taxon>Dikarya</taxon>
        <taxon>Ascomycota</taxon>
        <taxon>Pezizomycotina</taxon>
        <taxon>Dothideomycetes</taxon>
        <taxon>Dothideomycetes incertae sedis</taxon>
        <taxon>Botryosphaeriales</taxon>
        <taxon>Botryosphaeriaceae</taxon>
        <taxon>Diplodia</taxon>
    </lineage>
</organism>
<protein>
    <submittedName>
        <fullName evidence="1">Uncharacterized protein</fullName>
    </submittedName>
</protein>
<accession>A0ABR3TYQ2</accession>
<gene>
    <name evidence="1" type="ORF">SLS58_002856</name>
</gene>
<dbReference type="EMBL" id="JAKEKT020000013">
    <property type="protein sequence ID" value="KAL1647086.1"/>
    <property type="molecule type" value="Genomic_DNA"/>
</dbReference>
<proteinExistence type="predicted"/>
<name>A0ABR3TYQ2_9PEZI</name>
<reference evidence="1 2" key="1">
    <citation type="journal article" date="2023" name="Plant Dis.">
        <title>First Report of Diplodia intermedia Causing Canker and Dieback Diseases on Apple Trees in Canada.</title>
        <authorList>
            <person name="Ellouze W."/>
            <person name="Ilyukhin E."/>
            <person name="Sulman M."/>
            <person name="Ali S."/>
        </authorList>
    </citation>
    <scope>NUCLEOTIDE SEQUENCE [LARGE SCALE GENOMIC DNA]</scope>
    <source>
        <strain evidence="1 2">M45-28</strain>
    </source>
</reference>
<keyword evidence="2" id="KW-1185">Reference proteome</keyword>
<sequence>MQDLEQLKVNLELAYWKGNFLNFLSKPLRDALPQPPTVSRYDRLGSLKTSLCNTWGITHDMLDATFLDHSSTTFFGGMKKIAALLDWDSAVDHLVVERDKGMNSERTNGHMRGTAGTKL</sequence>